<dbReference type="Pfam" id="PF08100">
    <property type="entry name" value="Dimerisation"/>
    <property type="match status" value="1"/>
</dbReference>
<dbReference type="Proteomes" id="UP000663842">
    <property type="component" value="Unassembled WGS sequence"/>
</dbReference>
<dbReference type="InterPro" id="IPR036390">
    <property type="entry name" value="WH_DNA-bd_sf"/>
</dbReference>
<reference evidence="11" key="1">
    <citation type="submission" date="2021-02" db="EMBL/GenBank/DDBJ databases">
        <authorList>
            <person name="Nowell W R."/>
        </authorList>
    </citation>
    <scope>NUCLEOTIDE SEQUENCE</scope>
</reference>
<evidence type="ECO:0000256" key="4">
    <source>
        <dbReference type="ARBA" id="ARBA00037645"/>
    </source>
</evidence>
<evidence type="ECO:0000256" key="3">
    <source>
        <dbReference type="ARBA" id="ARBA00022691"/>
    </source>
</evidence>
<dbReference type="PANTHER" id="PTHR43712:SF2">
    <property type="entry name" value="O-METHYLTRANSFERASE CICE"/>
    <property type="match status" value="1"/>
</dbReference>
<evidence type="ECO:0000256" key="8">
    <source>
        <dbReference type="SAM" id="MobiDB-lite"/>
    </source>
</evidence>
<keyword evidence="2" id="KW-0808">Transferase</keyword>
<dbReference type="Gene3D" id="1.10.10.10">
    <property type="entry name" value="Winged helix-like DNA-binding domain superfamily/Winged helix DNA-binding domain"/>
    <property type="match status" value="1"/>
</dbReference>
<evidence type="ECO:0000313" key="11">
    <source>
        <dbReference type="EMBL" id="CAF4135856.1"/>
    </source>
</evidence>
<dbReference type="Gene3D" id="3.40.50.150">
    <property type="entry name" value="Vaccinia Virus protein VP39"/>
    <property type="match status" value="1"/>
</dbReference>
<dbReference type="EC" id="2.1.1.4" evidence="5"/>
<sequence>MTDQLLSSHESTQQSTKSETHHKTMSNIIRGYQLSQVVCAMAQLGIADLLTDQPRSSIDLAQATNTEANSLKRLLHTLASFDVVIEDESGMFSLTSLGSTLRSDVFNSLHDMAIAWCHPVMYGAWTNMLESIRTGYPTFNNIFGTDFYSYLHNNTEFNEIFNRAMGSMDRHAELITIYDFSGAKCVLDVGGGKGVLMMYILRRYWHLIGILYDLSHVTEDARKLFAAEESDISQRLSIISGDLFVSVPTGADTVILSHMLMNFDDSKTKLLLSNCRAAMTSGDKLLIIEVVLRDNTNQLDGRLNDLNMLVLLGGRYRNEQEYVTLLEQTGFILKSNIQMKYFNLIETLLLYMGITGLDLLDPMTPHIPFIPVNYDLANKCYIVIFDPIGAKNAHMGILIDLTGMSTDTEIAGILIHAIANTHDKQVPHSTDFDFRPWTETKSEIVCRYVSELHESKYLGGNNNIQLPCYLVSPAIPANIHEFIANPMTPIILKQTYLHSLGSYTYFHMASQYQPIWSSSMNCQQFARLFLTEGLGLAWPEDIAVAGDILPVAIDISLLYISSNDKFSFENSLAAERLLHDIQLKRTEQQNIIDLKEIFKTQSRTSIFI</sequence>
<dbReference type="GO" id="GO:0032259">
    <property type="term" value="P:methylation"/>
    <property type="evidence" value="ECO:0007669"/>
    <property type="project" value="UniProtKB-KW"/>
</dbReference>
<comment type="caution">
    <text evidence="11">The sequence shown here is derived from an EMBL/GenBank/DDBJ whole genome shotgun (WGS) entry which is preliminary data.</text>
</comment>
<comment type="function">
    <text evidence="4">Catalyzes the transfer of a methyl group onto N-acetylserotonin, producing melatonin (N-acetyl-5-methoxytryptamine).</text>
</comment>
<dbReference type="GO" id="GO:0017096">
    <property type="term" value="F:acetylserotonin O-methyltransferase activity"/>
    <property type="evidence" value="ECO:0007669"/>
    <property type="project" value="UniProtKB-EC"/>
</dbReference>
<name>A0A819X5X9_9BILA</name>
<organism evidence="11 12">
    <name type="scientific">Rotaria magnacalcarata</name>
    <dbReference type="NCBI Taxonomy" id="392030"/>
    <lineage>
        <taxon>Eukaryota</taxon>
        <taxon>Metazoa</taxon>
        <taxon>Spiralia</taxon>
        <taxon>Gnathifera</taxon>
        <taxon>Rotifera</taxon>
        <taxon>Eurotatoria</taxon>
        <taxon>Bdelloidea</taxon>
        <taxon>Philodinida</taxon>
        <taxon>Philodinidae</taxon>
        <taxon>Rotaria</taxon>
    </lineage>
</organism>
<evidence type="ECO:0000259" key="9">
    <source>
        <dbReference type="Pfam" id="PF00891"/>
    </source>
</evidence>
<feature type="region of interest" description="Disordered" evidence="8">
    <location>
        <begin position="1"/>
        <end position="23"/>
    </location>
</feature>
<proteinExistence type="predicted"/>
<gene>
    <name evidence="11" type="ORF">UXM345_LOCUS24280</name>
</gene>
<keyword evidence="3" id="KW-0949">S-adenosyl-L-methionine</keyword>
<dbReference type="PANTHER" id="PTHR43712">
    <property type="entry name" value="PUTATIVE (AFU_ORTHOLOGUE AFUA_4G14580)-RELATED"/>
    <property type="match status" value="1"/>
</dbReference>
<feature type="domain" description="O-methyltransferase C-terminal" evidence="9">
    <location>
        <begin position="125"/>
        <end position="331"/>
    </location>
</feature>
<keyword evidence="1" id="KW-0489">Methyltransferase</keyword>
<dbReference type="PROSITE" id="PS51683">
    <property type="entry name" value="SAM_OMT_II"/>
    <property type="match status" value="1"/>
</dbReference>
<dbReference type="InterPro" id="IPR012967">
    <property type="entry name" value="COMT_dimerisation"/>
</dbReference>
<dbReference type="InterPro" id="IPR001077">
    <property type="entry name" value="COMT_C"/>
</dbReference>
<dbReference type="SUPFAM" id="SSF53335">
    <property type="entry name" value="S-adenosyl-L-methionine-dependent methyltransferases"/>
    <property type="match status" value="1"/>
</dbReference>
<feature type="domain" description="O-methyltransferase dimerisation" evidence="10">
    <location>
        <begin position="28"/>
        <end position="101"/>
    </location>
</feature>
<dbReference type="SUPFAM" id="SSF46785">
    <property type="entry name" value="Winged helix' DNA-binding domain"/>
    <property type="match status" value="1"/>
</dbReference>
<accession>A0A819X5X9</accession>
<evidence type="ECO:0000256" key="7">
    <source>
        <dbReference type="ARBA" id="ARBA00043054"/>
    </source>
</evidence>
<evidence type="ECO:0000256" key="5">
    <source>
        <dbReference type="ARBA" id="ARBA00039116"/>
    </source>
</evidence>
<evidence type="ECO:0000313" key="12">
    <source>
        <dbReference type="Proteomes" id="UP000663842"/>
    </source>
</evidence>
<dbReference type="InterPro" id="IPR029063">
    <property type="entry name" value="SAM-dependent_MTases_sf"/>
</dbReference>
<dbReference type="GO" id="GO:0046983">
    <property type="term" value="F:protein dimerization activity"/>
    <property type="evidence" value="ECO:0007669"/>
    <property type="project" value="InterPro"/>
</dbReference>
<protein>
    <recommendedName>
        <fullName evidence="6">Acetylserotonin O-methyltransferase</fullName>
        <ecNumber evidence="5">2.1.1.4</ecNumber>
    </recommendedName>
    <alternativeName>
        <fullName evidence="7">Hydroxyindole O-methyltransferase</fullName>
    </alternativeName>
</protein>
<dbReference type="EMBL" id="CAJOBF010004377">
    <property type="protein sequence ID" value="CAF4135856.1"/>
    <property type="molecule type" value="Genomic_DNA"/>
</dbReference>
<dbReference type="InterPro" id="IPR016461">
    <property type="entry name" value="COMT-like"/>
</dbReference>
<dbReference type="AlphaFoldDB" id="A0A819X5X9"/>
<evidence type="ECO:0000256" key="1">
    <source>
        <dbReference type="ARBA" id="ARBA00022603"/>
    </source>
</evidence>
<feature type="compositionally biased region" description="Polar residues" evidence="8">
    <location>
        <begin position="1"/>
        <end position="17"/>
    </location>
</feature>
<evidence type="ECO:0000256" key="2">
    <source>
        <dbReference type="ARBA" id="ARBA00022679"/>
    </source>
</evidence>
<dbReference type="Pfam" id="PF00891">
    <property type="entry name" value="Methyltransf_2"/>
    <property type="match status" value="1"/>
</dbReference>
<dbReference type="InterPro" id="IPR036388">
    <property type="entry name" value="WH-like_DNA-bd_sf"/>
</dbReference>
<evidence type="ECO:0000256" key="6">
    <source>
        <dbReference type="ARBA" id="ARBA00040730"/>
    </source>
</evidence>
<evidence type="ECO:0000259" key="10">
    <source>
        <dbReference type="Pfam" id="PF08100"/>
    </source>
</evidence>